<organism evidence="1 2">
    <name type="scientific">Panagrolaimus sp. PS1159</name>
    <dbReference type="NCBI Taxonomy" id="55785"/>
    <lineage>
        <taxon>Eukaryota</taxon>
        <taxon>Metazoa</taxon>
        <taxon>Ecdysozoa</taxon>
        <taxon>Nematoda</taxon>
        <taxon>Chromadorea</taxon>
        <taxon>Rhabditida</taxon>
        <taxon>Tylenchina</taxon>
        <taxon>Panagrolaimomorpha</taxon>
        <taxon>Panagrolaimoidea</taxon>
        <taxon>Panagrolaimidae</taxon>
        <taxon>Panagrolaimus</taxon>
    </lineage>
</organism>
<accession>A0AC35GCM1</accession>
<evidence type="ECO:0000313" key="1">
    <source>
        <dbReference type="Proteomes" id="UP000887580"/>
    </source>
</evidence>
<proteinExistence type="predicted"/>
<dbReference type="Proteomes" id="UP000887580">
    <property type="component" value="Unplaced"/>
</dbReference>
<protein>
    <submittedName>
        <fullName evidence="2">TAFII28-like protein domain-containing protein</fullName>
    </submittedName>
</protein>
<reference evidence="2" key="1">
    <citation type="submission" date="2022-11" db="UniProtKB">
        <authorList>
            <consortium name="WormBaseParasite"/>
        </authorList>
    </citation>
    <scope>IDENTIFICATION</scope>
</reference>
<evidence type="ECO:0000313" key="2">
    <source>
        <dbReference type="WBParaSite" id="PS1159_v2.g3673.t1"/>
    </source>
</evidence>
<dbReference type="WBParaSite" id="PS1159_v2.g3673.t1">
    <property type="protein sequence ID" value="PS1159_v2.g3673.t1"/>
    <property type="gene ID" value="PS1159_v2.g3673"/>
</dbReference>
<name>A0AC35GCM1_9BILA</name>
<sequence length="234" mass="26307">MNGPPAKKAKTNAFAAALSLLDDPADDPLAVSTDDEVTQGAEEDSMLPQLSPDIDIEEERKEKHVIQDGETPKKHKVTFDLSPEQQQDKPGPSLPKPKKKAPERKEERDEPVIEIKPLSEEEELQRLKTLLLLSNMSPEQLERYETMRRASFPKSAIRRLIQQATGNTCTQSVVIAVAGMAKVFVGELIEEALDIKDSETSVDAPLLPRHLRLAHMKMEEEDRLYPARPRKNPF</sequence>